<dbReference type="STRING" id="1802593.A2172_03525"/>
<organism evidence="1 2">
    <name type="scientific">Candidatus Woykebacteria bacterium RBG_13_40_15</name>
    <dbReference type="NCBI Taxonomy" id="1802593"/>
    <lineage>
        <taxon>Bacteria</taxon>
        <taxon>Candidatus Woykeibacteriota</taxon>
    </lineage>
</organism>
<name>A0A1G1W5L2_9BACT</name>
<dbReference type="EMBL" id="MHCP01000030">
    <property type="protein sequence ID" value="OGY22976.1"/>
    <property type="molecule type" value="Genomic_DNA"/>
</dbReference>
<dbReference type="AlphaFoldDB" id="A0A1G1W5L2"/>
<dbReference type="Gene3D" id="3.90.320.10">
    <property type="match status" value="1"/>
</dbReference>
<reference evidence="1 2" key="1">
    <citation type="journal article" date="2016" name="Nat. Commun.">
        <title>Thousands of microbial genomes shed light on interconnected biogeochemical processes in an aquifer system.</title>
        <authorList>
            <person name="Anantharaman K."/>
            <person name="Brown C.T."/>
            <person name="Hug L.A."/>
            <person name="Sharon I."/>
            <person name="Castelle C.J."/>
            <person name="Probst A.J."/>
            <person name="Thomas B.C."/>
            <person name="Singh A."/>
            <person name="Wilkins M.J."/>
            <person name="Karaoz U."/>
            <person name="Brodie E.L."/>
            <person name="Williams K.H."/>
            <person name="Hubbard S.S."/>
            <person name="Banfield J.F."/>
        </authorList>
    </citation>
    <scope>NUCLEOTIDE SEQUENCE [LARGE SCALE GENOMIC DNA]</scope>
</reference>
<evidence type="ECO:0000313" key="2">
    <source>
        <dbReference type="Proteomes" id="UP000176631"/>
    </source>
</evidence>
<comment type="caution">
    <text evidence="1">The sequence shown here is derived from an EMBL/GenBank/DDBJ whole genome shotgun (WGS) entry which is preliminary data.</text>
</comment>
<dbReference type="Proteomes" id="UP000176631">
    <property type="component" value="Unassembled WGS sequence"/>
</dbReference>
<accession>A0A1G1W5L2</accession>
<sequence>MSKDGRIWLSHTGVEVLERCPRCFWLQYRRGIYQPEGIVSRLPNRFDTVLKNYFNIFRPLGELPPLVVGKLGGKLQNPFQEKYFVRIDEKYGFFGKLDECLVDEKGEHIPVDFKTASSDPREKEVLGAYQSQIDDYVYILAENGKKVTGYGYLIYFFPDHSEELHKGFPMIIHIQKLNGDPKKTNERIKKAKSVLEKEIPNPAEDCPFCTWYDKVKEELSVKKNA</sequence>
<protein>
    <recommendedName>
        <fullName evidence="3">PD-(D/E)XK endonuclease-like domain-containing protein</fullName>
    </recommendedName>
</protein>
<gene>
    <name evidence="1" type="ORF">A2172_03525</name>
</gene>
<evidence type="ECO:0008006" key="3">
    <source>
        <dbReference type="Google" id="ProtNLM"/>
    </source>
</evidence>
<proteinExistence type="predicted"/>
<evidence type="ECO:0000313" key="1">
    <source>
        <dbReference type="EMBL" id="OGY22976.1"/>
    </source>
</evidence>
<dbReference type="InterPro" id="IPR011604">
    <property type="entry name" value="PDDEXK-like_dom_sf"/>
</dbReference>